<reference evidence="1" key="1">
    <citation type="submission" date="2020-09" db="EMBL/GenBank/DDBJ databases">
        <title>Whole genome shotgun sequence of Streptomyces xanthophaeus NBRC 12829.</title>
        <authorList>
            <person name="Komaki H."/>
            <person name="Tamura T."/>
        </authorList>
    </citation>
    <scope>NUCLEOTIDE SEQUENCE</scope>
    <source>
        <strain evidence="1">NBRC 12829</strain>
    </source>
</reference>
<evidence type="ECO:0000313" key="2">
    <source>
        <dbReference type="Proteomes" id="UP000600026"/>
    </source>
</evidence>
<comment type="caution">
    <text evidence="1">The sequence shown here is derived from an EMBL/GenBank/DDBJ whole genome shotgun (WGS) entry which is preliminary data.</text>
</comment>
<dbReference type="Proteomes" id="UP000600026">
    <property type="component" value="Unassembled WGS sequence"/>
</dbReference>
<dbReference type="OrthoDB" id="5377714at2"/>
<accession>A0A919GSE4</accession>
<dbReference type="Gene3D" id="1.25.40.10">
    <property type="entry name" value="Tetratricopeptide repeat domain"/>
    <property type="match status" value="1"/>
</dbReference>
<dbReference type="RefSeq" id="WP_157853416.1">
    <property type="nucleotide sequence ID" value="NZ_BNEE01000002.1"/>
</dbReference>
<evidence type="ECO:0000313" key="1">
    <source>
        <dbReference type="EMBL" id="GHI82664.1"/>
    </source>
</evidence>
<dbReference type="SUPFAM" id="SSF48452">
    <property type="entry name" value="TPR-like"/>
    <property type="match status" value="1"/>
</dbReference>
<dbReference type="EMBL" id="BNEE01000002">
    <property type="protein sequence ID" value="GHI82664.1"/>
    <property type="molecule type" value="Genomic_DNA"/>
</dbReference>
<organism evidence="1 2">
    <name type="scientific">Streptomyces xanthophaeus</name>
    <dbReference type="NCBI Taxonomy" id="67385"/>
    <lineage>
        <taxon>Bacteria</taxon>
        <taxon>Bacillati</taxon>
        <taxon>Actinomycetota</taxon>
        <taxon>Actinomycetes</taxon>
        <taxon>Kitasatosporales</taxon>
        <taxon>Streptomycetaceae</taxon>
        <taxon>Streptomyces</taxon>
    </lineage>
</organism>
<keyword evidence="2" id="KW-1185">Reference proteome</keyword>
<proteinExistence type="predicted"/>
<protein>
    <recommendedName>
        <fullName evidence="3">Tetratricopeptide repeat protein</fullName>
    </recommendedName>
</protein>
<gene>
    <name evidence="1" type="ORF">Sxan_00280</name>
</gene>
<name>A0A919GSE4_9ACTN</name>
<dbReference type="AlphaFoldDB" id="A0A919GSE4"/>
<sequence>MPHVLDVGLSSPVPVAFDGFRAVVSALDESATKIRGRLLGATPVEAQVLMPAWESADARPLSDLALSPSERRLHRESEQVFRVLDAAARAIADTLVEEDVELRLHDIGAFDVPSLRGLLRLVEHLTWRDGLRRLRLSGPTARSGLAEALAERGTPSPEAALLARRLPGLIADETAPSGAVSRVAPVASPEADLLRSVLDDGGSPVDRIAFAVESIRRGFFRADHEVMARCALVGLELATPGLPLDGTVIEEALVRTGTGSPLADAVEFEVGLLRGPADARAFFRKVLGMVHSFRGDNPQALEAFSRIVEDDAHSVELRAQAALYAALTKVKMLRDPAAGIQQAEEGMELLRRHTTGSSQERREGAWLHNVRALCFFSQGKLREALADEKEALARVADGSDSSSVHLKINLISNISVLQERAGRLDGALATWQKYTSVGSAWGPMFTKHHAYRHGGLALAAGRQEEGLTALETAHEAGASLSDTFHRAVIATELGGLLRESAPGRAAHWYTAAARASEELADPYSYALALAGRSLAEGRTPPAALAETAASSVTRPAAGADLAAAITAGDRERLGSLLPKPRTKLNRPFDHVNLT</sequence>
<evidence type="ECO:0008006" key="3">
    <source>
        <dbReference type="Google" id="ProtNLM"/>
    </source>
</evidence>
<dbReference type="InterPro" id="IPR011990">
    <property type="entry name" value="TPR-like_helical_dom_sf"/>
</dbReference>